<feature type="region of interest" description="Disordered" evidence="6">
    <location>
        <begin position="1"/>
        <end position="24"/>
    </location>
</feature>
<dbReference type="EMBL" id="FMUE01000028">
    <property type="protein sequence ID" value="SCX36218.1"/>
    <property type="molecule type" value="Genomic_DNA"/>
</dbReference>
<evidence type="ECO:0000259" key="8">
    <source>
        <dbReference type="PROSITE" id="PS50943"/>
    </source>
</evidence>
<dbReference type="InterPro" id="IPR001387">
    <property type="entry name" value="Cro/C1-type_HTH"/>
</dbReference>
<dbReference type="RefSeq" id="WP_083716685.1">
    <property type="nucleotide sequence ID" value="NZ_FMUE01000028.1"/>
</dbReference>
<dbReference type="GO" id="GO:0004673">
    <property type="term" value="F:protein histidine kinase activity"/>
    <property type="evidence" value="ECO:0007669"/>
    <property type="project" value="UniProtKB-EC"/>
</dbReference>
<dbReference type="SUPFAM" id="SSF55785">
    <property type="entry name" value="PYP-like sensor domain (PAS domain)"/>
    <property type="match status" value="2"/>
</dbReference>
<sequence>MPTTSLLGGDATSQTNGDEWHSHRRSGISSRHFLKLLEDQGRVGFWSVDFETGHINGSVGLYRLLGLPPFTTLEFADLVKMMHPGDRVLNSDMLAVMRSGQAIEREFRIIRHDKTLRWIQNKAEILVDAEGNPTRALGLMNDITELHEARMIVEEGWQSYQSLISAIAAVKWRMLPDGKITSLLNWEKLSGQTLAEADNWGWLEVVHPDEREAARSLWSVCTLASRPYAIDLRILCVDGIFRKYLARGAPIRNSDGSVREWIGVLIETAAPNSTETDPVFGTIEAVDIAYIRAARALLDWSIEDLSAKAAVSVSTIRRLELGAGKRTRLLHMEAIRKALEQGGIRFGHGLNAEITISLAKGMS</sequence>
<reference evidence="10" key="1">
    <citation type="submission" date="2016-10" db="EMBL/GenBank/DDBJ databases">
        <authorList>
            <person name="Wibberg D."/>
        </authorList>
    </citation>
    <scope>NUCLEOTIDE SEQUENCE [LARGE SCALE GENOMIC DNA]</scope>
</reference>
<keyword evidence="3" id="KW-0597">Phosphoprotein</keyword>
<dbReference type="InterPro" id="IPR000700">
    <property type="entry name" value="PAS-assoc_C"/>
</dbReference>
<feature type="compositionally biased region" description="Polar residues" evidence="6">
    <location>
        <begin position="1"/>
        <end position="17"/>
    </location>
</feature>
<dbReference type="InterPro" id="IPR035965">
    <property type="entry name" value="PAS-like_dom_sf"/>
</dbReference>
<dbReference type="InterPro" id="IPR000014">
    <property type="entry name" value="PAS"/>
</dbReference>
<dbReference type="InterPro" id="IPR013655">
    <property type="entry name" value="PAS_fold_3"/>
</dbReference>
<evidence type="ECO:0000256" key="2">
    <source>
        <dbReference type="ARBA" id="ARBA00012438"/>
    </source>
</evidence>
<proteinExistence type="predicted"/>
<dbReference type="SUPFAM" id="SSF47413">
    <property type="entry name" value="lambda repressor-like DNA-binding domains"/>
    <property type="match status" value="1"/>
</dbReference>
<evidence type="ECO:0000256" key="3">
    <source>
        <dbReference type="ARBA" id="ARBA00022553"/>
    </source>
</evidence>
<dbReference type="InterPro" id="IPR052162">
    <property type="entry name" value="Sensor_kinase/Photoreceptor"/>
</dbReference>
<dbReference type="PROSITE" id="PS50943">
    <property type="entry name" value="HTH_CROC1"/>
    <property type="match status" value="1"/>
</dbReference>
<keyword evidence="4" id="KW-0808">Transferase</keyword>
<protein>
    <recommendedName>
        <fullName evidence="2">histidine kinase</fullName>
        <ecNumber evidence="2">2.7.13.3</ecNumber>
    </recommendedName>
</protein>
<dbReference type="PROSITE" id="PS50113">
    <property type="entry name" value="PAC"/>
    <property type="match status" value="1"/>
</dbReference>
<dbReference type="PANTHER" id="PTHR43304">
    <property type="entry name" value="PHYTOCHROME-LIKE PROTEIN CPH1"/>
    <property type="match status" value="1"/>
</dbReference>
<evidence type="ECO:0000259" key="7">
    <source>
        <dbReference type="PROSITE" id="PS50113"/>
    </source>
</evidence>
<dbReference type="Pfam" id="PF01381">
    <property type="entry name" value="HTH_3"/>
    <property type="match status" value="1"/>
</dbReference>
<dbReference type="Gene3D" id="3.30.450.20">
    <property type="entry name" value="PAS domain"/>
    <property type="match status" value="2"/>
</dbReference>
<dbReference type="InterPro" id="IPR010982">
    <property type="entry name" value="Lambda_DNA-bd_dom_sf"/>
</dbReference>
<dbReference type="Gene3D" id="2.10.70.100">
    <property type="match status" value="1"/>
</dbReference>
<dbReference type="GO" id="GO:0003677">
    <property type="term" value="F:DNA binding"/>
    <property type="evidence" value="ECO:0007669"/>
    <property type="project" value="InterPro"/>
</dbReference>
<dbReference type="Pfam" id="PF08447">
    <property type="entry name" value="PAS_3"/>
    <property type="match status" value="2"/>
</dbReference>
<gene>
    <name evidence="9" type="ORF">DSM25559_5368</name>
</gene>
<dbReference type="STRING" id="1907666.DSM25559_5368"/>
<evidence type="ECO:0000256" key="6">
    <source>
        <dbReference type="SAM" id="MobiDB-lite"/>
    </source>
</evidence>
<evidence type="ECO:0000256" key="4">
    <source>
        <dbReference type="ARBA" id="ARBA00022679"/>
    </source>
</evidence>
<evidence type="ECO:0000256" key="5">
    <source>
        <dbReference type="ARBA" id="ARBA00022777"/>
    </source>
</evidence>
<dbReference type="PANTHER" id="PTHR43304:SF1">
    <property type="entry name" value="PAC DOMAIN-CONTAINING PROTEIN"/>
    <property type="match status" value="1"/>
</dbReference>
<dbReference type="EC" id="2.7.13.3" evidence="2"/>
<dbReference type="SMART" id="SM00086">
    <property type="entry name" value="PAC"/>
    <property type="match status" value="2"/>
</dbReference>
<feature type="domain" description="PAC" evidence="7">
    <location>
        <begin position="103"/>
        <end position="155"/>
    </location>
</feature>
<accession>A0A1R3UAB0</accession>
<dbReference type="Gene3D" id="1.10.260.40">
    <property type="entry name" value="lambda repressor-like DNA-binding domains"/>
    <property type="match status" value="1"/>
</dbReference>
<dbReference type="InterPro" id="IPR001610">
    <property type="entry name" value="PAC"/>
</dbReference>
<evidence type="ECO:0000256" key="1">
    <source>
        <dbReference type="ARBA" id="ARBA00000085"/>
    </source>
</evidence>
<feature type="domain" description="HTH cro/C1-type" evidence="8">
    <location>
        <begin position="291"/>
        <end position="340"/>
    </location>
</feature>
<evidence type="ECO:0000313" key="9">
    <source>
        <dbReference type="EMBL" id="SCX36218.1"/>
    </source>
</evidence>
<keyword evidence="5" id="KW-0418">Kinase</keyword>
<dbReference type="AlphaFoldDB" id="A0A1R3UAB0"/>
<name>A0A1R3UAB0_9HYPH</name>
<comment type="catalytic activity">
    <reaction evidence="1">
        <text>ATP + protein L-histidine = ADP + protein N-phospho-L-histidine.</text>
        <dbReference type="EC" id="2.7.13.3"/>
    </reaction>
</comment>
<dbReference type="Proteomes" id="UP000187891">
    <property type="component" value="Unassembled WGS sequence"/>
</dbReference>
<dbReference type="CDD" id="cd00130">
    <property type="entry name" value="PAS"/>
    <property type="match status" value="1"/>
</dbReference>
<organism evidence="9 10">
    <name type="scientific">Agrobacterium rosae</name>
    <dbReference type="NCBI Taxonomy" id="1972867"/>
    <lineage>
        <taxon>Bacteria</taxon>
        <taxon>Pseudomonadati</taxon>
        <taxon>Pseudomonadota</taxon>
        <taxon>Alphaproteobacteria</taxon>
        <taxon>Hyphomicrobiales</taxon>
        <taxon>Rhizobiaceae</taxon>
        <taxon>Rhizobium/Agrobacterium group</taxon>
        <taxon>Agrobacterium</taxon>
    </lineage>
</organism>
<dbReference type="CDD" id="cd00093">
    <property type="entry name" value="HTH_XRE"/>
    <property type="match status" value="1"/>
</dbReference>
<evidence type="ECO:0000313" key="10">
    <source>
        <dbReference type="Proteomes" id="UP000187891"/>
    </source>
</evidence>